<dbReference type="OrthoDB" id="6154567at2759"/>
<dbReference type="Pfam" id="PF03372">
    <property type="entry name" value="Exo_endo_phos"/>
    <property type="match status" value="2"/>
</dbReference>
<dbReference type="PANTHER" id="PTHR33776:SF4">
    <property type="entry name" value="ENDONUCLEASE_EXONUCLEASE_PHOSPHATASE DOMAIN-CONTAINING PROTEIN"/>
    <property type="match status" value="1"/>
</dbReference>
<feature type="region of interest" description="Disordered" evidence="1">
    <location>
        <begin position="449"/>
        <end position="488"/>
    </location>
</feature>
<keyword evidence="5" id="KW-1185">Reference proteome</keyword>
<gene>
    <name evidence="4" type="primary">20199345</name>
    <name evidence="3" type="ORF">HELRODRAFT_161869</name>
</gene>
<evidence type="ECO:0000313" key="3">
    <source>
        <dbReference type="EMBL" id="ESO02581.1"/>
    </source>
</evidence>
<dbReference type="EMBL" id="AMQM01000931">
    <property type="status" value="NOT_ANNOTATED_CDS"/>
    <property type="molecule type" value="Genomic_DNA"/>
</dbReference>
<dbReference type="EMBL" id="AMQM01000937">
    <property type="status" value="NOT_ANNOTATED_CDS"/>
    <property type="molecule type" value="Genomic_DNA"/>
</dbReference>
<dbReference type="GeneID" id="20199345"/>
<dbReference type="SUPFAM" id="SSF56219">
    <property type="entry name" value="DNase I-like"/>
    <property type="match status" value="2"/>
</dbReference>
<dbReference type="PANTHER" id="PTHR33776">
    <property type="entry name" value="ENDO/EXONUCLEASE/PHOSPHATASE DOMAIN-CONTAINING PROTEIN"/>
    <property type="match status" value="1"/>
</dbReference>
<dbReference type="RefSeq" id="XP_009019989.1">
    <property type="nucleotide sequence ID" value="XM_009021741.1"/>
</dbReference>
<proteinExistence type="predicted"/>
<evidence type="ECO:0000256" key="1">
    <source>
        <dbReference type="SAM" id="MobiDB-lite"/>
    </source>
</evidence>
<dbReference type="EMBL" id="AMQM01000934">
    <property type="status" value="NOT_ANNOTATED_CDS"/>
    <property type="molecule type" value="Genomic_DNA"/>
</dbReference>
<dbReference type="EMBL" id="AMQM01000936">
    <property type="status" value="NOT_ANNOTATED_CDS"/>
    <property type="molecule type" value="Genomic_DNA"/>
</dbReference>
<dbReference type="KEGG" id="hro:HELRODRAFT_161869"/>
<feature type="domain" description="Endonuclease/exonuclease/phosphatase" evidence="2">
    <location>
        <begin position="1073"/>
        <end position="1226"/>
    </location>
</feature>
<dbReference type="EMBL" id="AMQM01000935">
    <property type="status" value="NOT_ANNOTATED_CDS"/>
    <property type="molecule type" value="Genomic_DNA"/>
</dbReference>
<dbReference type="EnsemblMetazoa" id="HelroT161869">
    <property type="protein sequence ID" value="HelroP161869"/>
    <property type="gene ID" value="HelroG161869"/>
</dbReference>
<dbReference type="GO" id="GO:0003824">
    <property type="term" value="F:catalytic activity"/>
    <property type="evidence" value="ECO:0007669"/>
    <property type="project" value="InterPro"/>
</dbReference>
<evidence type="ECO:0000313" key="4">
    <source>
        <dbReference type="EnsemblMetazoa" id="HelroP161869"/>
    </source>
</evidence>
<dbReference type="HOGENOM" id="CLU_246599_0_0_1"/>
<dbReference type="STRING" id="6412.T1ERZ5"/>
<dbReference type="EMBL" id="AMQM01000930">
    <property type="status" value="NOT_ANNOTATED_CDS"/>
    <property type="molecule type" value="Genomic_DNA"/>
</dbReference>
<evidence type="ECO:0000259" key="2">
    <source>
        <dbReference type="Pfam" id="PF03372"/>
    </source>
</evidence>
<feature type="domain" description="Endonuclease/exonuclease/phosphatase" evidence="2">
    <location>
        <begin position="826"/>
        <end position="984"/>
    </location>
</feature>
<dbReference type="CTD" id="20199345"/>
<dbReference type="InterPro" id="IPR036691">
    <property type="entry name" value="Endo/exonu/phosph_ase_sf"/>
</dbReference>
<feature type="region of interest" description="Disordered" evidence="1">
    <location>
        <begin position="524"/>
        <end position="595"/>
    </location>
</feature>
<dbReference type="EMBL" id="AMQM01000933">
    <property type="status" value="NOT_ANNOTATED_CDS"/>
    <property type="molecule type" value="Genomic_DNA"/>
</dbReference>
<reference evidence="3 5" key="2">
    <citation type="journal article" date="2013" name="Nature">
        <title>Insights into bilaterian evolution from three spiralian genomes.</title>
        <authorList>
            <person name="Simakov O."/>
            <person name="Marletaz F."/>
            <person name="Cho S.J."/>
            <person name="Edsinger-Gonzales E."/>
            <person name="Havlak P."/>
            <person name="Hellsten U."/>
            <person name="Kuo D.H."/>
            <person name="Larsson T."/>
            <person name="Lv J."/>
            <person name="Arendt D."/>
            <person name="Savage R."/>
            <person name="Osoegawa K."/>
            <person name="de Jong P."/>
            <person name="Grimwood J."/>
            <person name="Chapman J.A."/>
            <person name="Shapiro H."/>
            <person name="Aerts A."/>
            <person name="Otillar R.P."/>
            <person name="Terry A.Y."/>
            <person name="Boore J.L."/>
            <person name="Grigoriev I.V."/>
            <person name="Lindberg D.R."/>
            <person name="Seaver E.C."/>
            <person name="Weisblat D.A."/>
            <person name="Putnam N.H."/>
            <person name="Rokhsar D.S."/>
        </authorList>
    </citation>
    <scope>NUCLEOTIDE SEQUENCE</scope>
</reference>
<dbReference type="InterPro" id="IPR005135">
    <property type="entry name" value="Endo/exonuclease/phosphatase"/>
</dbReference>
<protein>
    <recommendedName>
        <fullName evidence="2">Endonuclease/exonuclease/phosphatase domain-containing protein</fullName>
    </recommendedName>
</protein>
<dbReference type="InParanoid" id="T1ERZ5"/>
<reference evidence="5" key="1">
    <citation type="submission" date="2012-12" db="EMBL/GenBank/DDBJ databases">
        <authorList>
            <person name="Hellsten U."/>
            <person name="Grimwood J."/>
            <person name="Chapman J.A."/>
            <person name="Shapiro H."/>
            <person name="Aerts A."/>
            <person name="Otillar R.P."/>
            <person name="Terry A.Y."/>
            <person name="Boore J.L."/>
            <person name="Simakov O."/>
            <person name="Marletaz F."/>
            <person name="Cho S.-J."/>
            <person name="Edsinger-Gonzales E."/>
            <person name="Havlak P."/>
            <person name="Kuo D.-H."/>
            <person name="Larsson T."/>
            <person name="Lv J."/>
            <person name="Arendt D."/>
            <person name="Savage R."/>
            <person name="Osoegawa K."/>
            <person name="de Jong P."/>
            <person name="Lindberg D.R."/>
            <person name="Seaver E.C."/>
            <person name="Weisblat D.A."/>
            <person name="Putnam N.H."/>
            <person name="Grigoriev I.V."/>
            <person name="Rokhsar D.S."/>
        </authorList>
    </citation>
    <scope>NUCLEOTIDE SEQUENCE</scope>
</reference>
<dbReference type="EMBL" id="AMQM01000932">
    <property type="status" value="NOT_ANNOTATED_CDS"/>
    <property type="molecule type" value="Genomic_DNA"/>
</dbReference>
<feature type="compositionally biased region" description="Low complexity" evidence="1">
    <location>
        <begin position="473"/>
        <end position="483"/>
    </location>
</feature>
<dbReference type="EMBL" id="AMQM01000939">
    <property type="status" value="NOT_ANNOTATED_CDS"/>
    <property type="molecule type" value="Genomic_DNA"/>
</dbReference>
<dbReference type="Proteomes" id="UP000015101">
    <property type="component" value="Unassembled WGS sequence"/>
</dbReference>
<dbReference type="EMBL" id="AMQM01000938">
    <property type="status" value="NOT_ANNOTATED_CDS"/>
    <property type="molecule type" value="Genomic_DNA"/>
</dbReference>
<feature type="compositionally biased region" description="Low complexity" evidence="1">
    <location>
        <begin position="543"/>
        <end position="575"/>
    </location>
</feature>
<name>T1ERZ5_HELRO</name>
<accession>T1ERZ5</accession>
<feature type="compositionally biased region" description="Basic and acidic residues" evidence="1">
    <location>
        <begin position="450"/>
        <end position="463"/>
    </location>
</feature>
<dbReference type="EMBL" id="KB096742">
    <property type="protein sequence ID" value="ESO02581.1"/>
    <property type="molecule type" value="Genomic_DNA"/>
</dbReference>
<dbReference type="Gene3D" id="3.60.10.10">
    <property type="entry name" value="Endonuclease/exonuclease/phosphatase"/>
    <property type="match status" value="2"/>
</dbReference>
<feature type="compositionally biased region" description="Polar residues" evidence="1">
    <location>
        <begin position="532"/>
        <end position="542"/>
    </location>
</feature>
<organism evidence="4 5">
    <name type="scientific">Helobdella robusta</name>
    <name type="common">Californian leech</name>
    <dbReference type="NCBI Taxonomy" id="6412"/>
    <lineage>
        <taxon>Eukaryota</taxon>
        <taxon>Metazoa</taxon>
        <taxon>Spiralia</taxon>
        <taxon>Lophotrochozoa</taxon>
        <taxon>Annelida</taxon>
        <taxon>Clitellata</taxon>
        <taxon>Hirudinea</taxon>
        <taxon>Rhynchobdellida</taxon>
        <taxon>Glossiphoniidae</taxon>
        <taxon>Helobdella</taxon>
    </lineage>
</organism>
<sequence>MTCTYSSVTALAAVLFKHSATNNSSHNNNYNRSHESGHNFQKISFKVLIRKMKIEANKYYPISTNKNKLLTNNNNYRNYYAANNYYCNNFQYYYYHQHQKCRNYNYLYYLSHNNDRFYYCYYYYNSNSVNSLKMANRARIKSFGDERISANLILCNGIRAFYTQHYSKDINKCSSNNINNSNYNNRNSKLVFMISSSLNYPDRNYQIRIPGGQKFRPKNQKILIKTFWKFYLCPTRLQKPIRHQKNFARSVVRYVIETFRYRFTNKPKIKNSKGNRANINNMPIILNRCKTSYNINNNNNIRNINNNNISNKNIINSNNNINNNNNIYKRNIGGAQGSVKFAQFRRPQQQNIHTYEQCLVLTEYDEDNFNNVNNNIRNDINNLYYNKNNFLYFNGDINNSNHNSNNSSNNYDNNDFQFLESYNFGQMQAAYDILQDFNAVSSLNSTFKSINKDSKNTNKDNKILNKKNKNMNKDNNNNINKDNNNNKHNDINKLKFPFCNHLRIIDSLSDFDLQDCSPPLFKKYKQGKISEPANQDPSRNLKNYNNNNHIDNNNNNDNHIDNNNNDNHIDNNNNDNHIDNNDNNNDDYENNSDGRNSGMCESVLSRLLRLDRNAKAVHCLFEQAISFYNCEDDYSQSARCRQCKTRRNRCNKHEMWLVAKNSSLLSPDLTLIILPISLRNLRVLGSIGPRTSMHIGKNSIEGRAFPYFFIFSSAALAAAKPHSLLVRFTYRSARVPGTVTSHAKHLPALQGISVHPSGRLPSCAEMPGGSLRTGIEALEKSRQIDIQTRINLLNVYSAVNAAHKLWVCSLLIPHLLNNTKVVPCPFYEQVVENRSNKKGGGVGIFLKLGLDYTLFDNALSTDDVADCLCIEIKFHKSNVIVFAIYRPPNSDPSNLIQKLDLALSSLKTNSKVYLVGDFNLDLSKACSDKLVASFSDLLASFNFVPLISQPTRVTHSSSSIIDNIFTSNLSHHISGILLHDFSDHFPIFALCPNYCFPIPTAPIKLRRNLCPDSLRKINLQLSVQDCKLSTVPPGTTLNNDDIESTMFRVCVNTADATKMQDPDNMPEDYNFLFKNRSNKKGGGVGIFLKLGLDYTLFDNALSTDDVADCLCIEIKFHKSNVIVFAIYRPPNSDPSNLIQKLDLALSSLKTNSKVYLVGDFNLDLSKACSDKLVASFSDLLASFNFVPLISQPTRVTHSSSSIIDNIFTSNLSHHISGILLHDFSDHFPIFALCPNYCFPIPTAPIKLRRNLCPDSLRKINLQLSVQDWSSVTTQDNINTCCSTFYAILFYILDSVSPLLPVNYIYKKTLNIINKHDAMVLLLQAAFLPRLVYFLRTSPLLDVSILNSFDDHLRDAFQSIFNIKLDQKNWLQGTLSICVGGLGLGSAAELAPSAFLASAAATVALQDLMLSRDGIYVDNFRMQVYDMWRATNGDVVALENPSQKHWIAPCLNRSVDRWLQLNGSTFDKARIMAVKSELDSSCLRALPITSCGTKLDDSYVRVSLGLRLGAQIDLEVFRVSGCSFIFNIVNNNNNNNNVVHPYFTPVT</sequence>
<evidence type="ECO:0000313" key="5">
    <source>
        <dbReference type="Proteomes" id="UP000015101"/>
    </source>
</evidence>
<reference evidence="4" key="3">
    <citation type="submission" date="2015-06" db="UniProtKB">
        <authorList>
            <consortium name="EnsemblMetazoa"/>
        </authorList>
    </citation>
    <scope>IDENTIFICATION</scope>
</reference>